<comment type="caution">
    <text evidence="3">The sequence shown here is derived from an EMBL/GenBank/DDBJ whole genome shotgun (WGS) entry which is preliminary data.</text>
</comment>
<dbReference type="Gene3D" id="3.40.50.2300">
    <property type="match status" value="1"/>
</dbReference>
<dbReference type="InterPro" id="IPR011006">
    <property type="entry name" value="CheY-like_superfamily"/>
</dbReference>
<dbReference type="InterPro" id="IPR001789">
    <property type="entry name" value="Sig_transdc_resp-reg_receiver"/>
</dbReference>
<dbReference type="PANTHER" id="PTHR43228">
    <property type="entry name" value="TWO-COMPONENT RESPONSE REGULATOR"/>
    <property type="match status" value="1"/>
</dbReference>
<dbReference type="PANTHER" id="PTHR43228:SF1">
    <property type="entry name" value="TWO-COMPONENT RESPONSE REGULATOR ARR22"/>
    <property type="match status" value="1"/>
</dbReference>
<keyword evidence="4" id="KW-1185">Reference proteome</keyword>
<feature type="modified residue" description="4-aspartylphosphate" evidence="1">
    <location>
        <position position="57"/>
    </location>
</feature>
<feature type="domain" description="Response regulatory" evidence="2">
    <location>
        <begin position="6"/>
        <end position="122"/>
    </location>
</feature>
<reference evidence="3 4" key="1">
    <citation type="submission" date="2023-07" db="EMBL/GenBank/DDBJ databases">
        <title>Sequencing the genomes of 1000 actinobacteria strains.</title>
        <authorList>
            <person name="Klenk H.-P."/>
        </authorList>
    </citation>
    <scope>NUCLEOTIDE SEQUENCE [LARGE SCALE GENOMIC DNA]</scope>
    <source>
        <strain evidence="3 4">DSM 19426</strain>
    </source>
</reference>
<gene>
    <name evidence="3" type="ORF">J2S63_000072</name>
</gene>
<evidence type="ECO:0000256" key="1">
    <source>
        <dbReference type="PROSITE-ProRule" id="PRU00169"/>
    </source>
</evidence>
<dbReference type="RefSeq" id="WP_310297092.1">
    <property type="nucleotide sequence ID" value="NZ_BAAAPS010000006.1"/>
</dbReference>
<evidence type="ECO:0000313" key="4">
    <source>
        <dbReference type="Proteomes" id="UP001183648"/>
    </source>
</evidence>
<dbReference type="EMBL" id="JAVDYG010000001">
    <property type="protein sequence ID" value="MDR7360519.1"/>
    <property type="molecule type" value="Genomic_DNA"/>
</dbReference>
<proteinExistence type="predicted"/>
<keyword evidence="1" id="KW-0597">Phosphoprotein</keyword>
<evidence type="ECO:0000313" key="3">
    <source>
        <dbReference type="EMBL" id="MDR7360519.1"/>
    </source>
</evidence>
<protein>
    <submittedName>
        <fullName evidence="3">CheY-like chemotaxis protein</fullName>
    </submittedName>
</protein>
<dbReference type="SUPFAM" id="SSF52172">
    <property type="entry name" value="CheY-like"/>
    <property type="match status" value="1"/>
</dbReference>
<name>A0ABU2BPE7_9ACTN</name>
<dbReference type="Proteomes" id="UP001183648">
    <property type="component" value="Unassembled WGS sequence"/>
</dbReference>
<dbReference type="PROSITE" id="PS50110">
    <property type="entry name" value="RESPONSE_REGULATORY"/>
    <property type="match status" value="1"/>
</dbReference>
<dbReference type="Pfam" id="PF00072">
    <property type="entry name" value="Response_reg"/>
    <property type="match status" value="1"/>
</dbReference>
<accession>A0ABU2BPE7</accession>
<sequence length="147" mass="15787">MIDELRVLVVDDAADLRFLISLVLEEEPSWVIVGEAGDGADAVDQAGRLDPHLVLVDAAMPVMDGLETLPRLRAVLPDALLVMLTAFPRGTLESAADEAGADACLDKMNLVEELVPSLRRLVDLRRLPGQTHARAARDLSASRSTPA</sequence>
<evidence type="ECO:0000259" key="2">
    <source>
        <dbReference type="PROSITE" id="PS50110"/>
    </source>
</evidence>
<organism evidence="3 4">
    <name type="scientific">Nocardioides marmoribigeumensis</name>
    <dbReference type="NCBI Taxonomy" id="433649"/>
    <lineage>
        <taxon>Bacteria</taxon>
        <taxon>Bacillati</taxon>
        <taxon>Actinomycetota</taxon>
        <taxon>Actinomycetes</taxon>
        <taxon>Propionibacteriales</taxon>
        <taxon>Nocardioidaceae</taxon>
        <taxon>Nocardioides</taxon>
    </lineage>
</organism>
<dbReference type="InterPro" id="IPR052048">
    <property type="entry name" value="ST_Response_Regulator"/>
</dbReference>
<dbReference type="SMART" id="SM00448">
    <property type="entry name" value="REC"/>
    <property type="match status" value="1"/>
</dbReference>